<dbReference type="SUPFAM" id="SSF52540">
    <property type="entry name" value="P-loop containing nucleoside triphosphate hydrolases"/>
    <property type="match status" value="1"/>
</dbReference>
<dbReference type="Pfam" id="PF00664">
    <property type="entry name" value="ABC_membrane"/>
    <property type="match status" value="1"/>
</dbReference>
<dbReference type="PROSITE" id="PS00211">
    <property type="entry name" value="ABC_TRANSPORTER_1"/>
    <property type="match status" value="1"/>
</dbReference>
<dbReference type="GO" id="GO:0016887">
    <property type="term" value="F:ATP hydrolysis activity"/>
    <property type="evidence" value="ECO:0007669"/>
    <property type="project" value="InterPro"/>
</dbReference>
<accession>A0A1H9KZ50</accession>
<dbReference type="SMART" id="SM00382">
    <property type="entry name" value="AAA"/>
    <property type="match status" value="1"/>
</dbReference>
<evidence type="ECO:0000256" key="8">
    <source>
        <dbReference type="ARBA" id="ARBA00023136"/>
    </source>
</evidence>
<dbReference type="Gene3D" id="3.90.70.10">
    <property type="entry name" value="Cysteine proteinases"/>
    <property type="match status" value="1"/>
</dbReference>
<evidence type="ECO:0000259" key="12">
    <source>
        <dbReference type="PROSITE" id="PS50929"/>
    </source>
</evidence>
<evidence type="ECO:0000256" key="2">
    <source>
        <dbReference type="ARBA" id="ARBA00006526"/>
    </source>
</evidence>
<organism evidence="14 15">
    <name type="scientific">Rosenbergiella nectarea</name>
    <dbReference type="NCBI Taxonomy" id="988801"/>
    <lineage>
        <taxon>Bacteria</taxon>
        <taxon>Pseudomonadati</taxon>
        <taxon>Pseudomonadota</taxon>
        <taxon>Gammaproteobacteria</taxon>
        <taxon>Enterobacterales</taxon>
        <taxon>Erwiniaceae</taxon>
        <taxon>Rosenbergiella</taxon>
    </lineage>
</organism>
<evidence type="ECO:0000256" key="5">
    <source>
        <dbReference type="ARBA" id="ARBA00022741"/>
    </source>
</evidence>
<dbReference type="PROSITE" id="PS50929">
    <property type="entry name" value="ABC_TM1F"/>
    <property type="match status" value="1"/>
</dbReference>
<feature type="transmembrane region" description="Helical" evidence="10">
    <location>
        <begin position="177"/>
        <end position="195"/>
    </location>
</feature>
<dbReference type="AlphaFoldDB" id="A0A1H9KZ50"/>
<dbReference type="PANTHER" id="PTHR24221">
    <property type="entry name" value="ATP-BINDING CASSETTE SUB-FAMILY B"/>
    <property type="match status" value="1"/>
</dbReference>
<keyword evidence="7 10" id="KW-1133">Transmembrane helix</keyword>
<dbReference type="GO" id="GO:0006508">
    <property type="term" value="P:proteolysis"/>
    <property type="evidence" value="ECO:0007669"/>
    <property type="project" value="InterPro"/>
</dbReference>
<comment type="catalytic activity">
    <reaction evidence="9">
        <text>ATP + H2O + xenobioticSide 1 = ADP + phosphate + xenobioticSide 2.</text>
        <dbReference type="EC" id="7.6.2.2"/>
    </reaction>
</comment>
<dbReference type="InterPro" id="IPR033838">
    <property type="entry name" value="CvaB_peptidase"/>
</dbReference>
<dbReference type="RefSeq" id="WP_092677282.1">
    <property type="nucleotide sequence ID" value="NZ_FOGC01000010.1"/>
</dbReference>
<evidence type="ECO:0000256" key="10">
    <source>
        <dbReference type="SAM" id="Phobius"/>
    </source>
</evidence>
<dbReference type="GO" id="GO:0005886">
    <property type="term" value="C:plasma membrane"/>
    <property type="evidence" value="ECO:0007669"/>
    <property type="project" value="UniProtKB-SubCell"/>
</dbReference>
<keyword evidence="8 10" id="KW-0472">Membrane</keyword>
<dbReference type="GO" id="GO:0008234">
    <property type="term" value="F:cysteine-type peptidase activity"/>
    <property type="evidence" value="ECO:0007669"/>
    <property type="project" value="InterPro"/>
</dbReference>
<keyword evidence="4 10" id="KW-0812">Transmembrane</keyword>
<dbReference type="InterPro" id="IPR003593">
    <property type="entry name" value="AAA+_ATPase"/>
</dbReference>
<feature type="transmembrane region" description="Helical" evidence="10">
    <location>
        <begin position="316"/>
        <end position="334"/>
    </location>
</feature>
<evidence type="ECO:0000259" key="13">
    <source>
        <dbReference type="PROSITE" id="PS50990"/>
    </source>
</evidence>
<dbReference type="InterPro" id="IPR039421">
    <property type="entry name" value="Type_1_exporter"/>
</dbReference>
<dbReference type="CDD" id="cd18567">
    <property type="entry name" value="ABC_6TM_CvaB_RaxB_like"/>
    <property type="match status" value="1"/>
</dbReference>
<reference evidence="15" key="1">
    <citation type="submission" date="2016-10" db="EMBL/GenBank/DDBJ databases">
        <authorList>
            <person name="Varghese N."/>
            <person name="Submissions S."/>
        </authorList>
    </citation>
    <scope>NUCLEOTIDE SEQUENCE [LARGE SCALE GENOMIC DNA]</scope>
    <source>
        <strain evidence="15">8N4</strain>
    </source>
</reference>
<dbReference type="CDD" id="cd02419">
    <property type="entry name" value="Peptidase_C39C"/>
    <property type="match status" value="1"/>
</dbReference>
<dbReference type="InterPro" id="IPR011527">
    <property type="entry name" value="ABC1_TM_dom"/>
</dbReference>
<dbReference type="InterPro" id="IPR005074">
    <property type="entry name" value="Peptidase_C39"/>
</dbReference>
<dbReference type="GO" id="GO:0008559">
    <property type="term" value="F:ABC-type xenobiotic transporter activity"/>
    <property type="evidence" value="ECO:0007669"/>
    <property type="project" value="UniProtKB-EC"/>
</dbReference>
<evidence type="ECO:0000259" key="11">
    <source>
        <dbReference type="PROSITE" id="PS50893"/>
    </source>
</evidence>
<dbReference type="Gene3D" id="1.20.1560.10">
    <property type="entry name" value="ABC transporter type 1, transmembrane domain"/>
    <property type="match status" value="1"/>
</dbReference>
<dbReference type="InterPro" id="IPR017871">
    <property type="entry name" value="ABC_transporter-like_CS"/>
</dbReference>
<dbReference type="Pfam" id="PF00005">
    <property type="entry name" value="ABC_tran"/>
    <property type="match status" value="1"/>
</dbReference>
<dbReference type="GO" id="GO:0005524">
    <property type="term" value="F:ATP binding"/>
    <property type="evidence" value="ECO:0007669"/>
    <property type="project" value="UniProtKB-KW"/>
</dbReference>
<gene>
    <name evidence="14" type="ORF">SAMN05216522_110102</name>
</gene>
<dbReference type="Proteomes" id="UP000242515">
    <property type="component" value="Unassembled WGS sequence"/>
</dbReference>
<evidence type="ECO:0000313" key="15">
    <source>
        <dbReference type="Proteomes" id="UP000242515"/>
    </source>
</evidence>
<dbReference type="Gene3D" id="3.40.50.300">
    <property type="entry name" value="P-loop containing nucleotide triphosphate hydrolases"/>
    <property type="match status" value="1"/>
</dbReference>
<evidence type="ECO:0000256" key="9">
    <source>
        <dbReference type="ARBA" id="ARBA00034018"/>
    </source>
</evidence>
<proteinExistence type="inferred from homology"/>
<dbReference type="GO" id="GO:0034040">
    <property type="term" value="F:ATPase-coupled lipid transmembrane transporter activity"/>
    <property type="evidence" value="ECO:0007669"/>
    <property type="project" value="TreeGrafter"/>
</dbReference>
<protein>
    <recommendedName>
        <fullName evidence="3">ABC-type xenobiotic transporter</fullName>
        <ecNumber evidence="3">7.6.2.2</ecNumber>
    </recommendedName>
</protein>
<dbReference type="CDD" id="cd03246">
    <property type="entry name" value="ABCC_Protease_Secretion"/>
    <property type="match status" value="1"/>
</dbReference>
<feature type="domain" description="Peptidase C39" evidence="13">
    <location>
        <begin position="28"/>
        <end position="147"/>
    </location>
</feature>
<feature type="domain" description="ABC transmembrane type-1" evidence="12">
    <location>
        <begin position="181"/>
        <end position="460"/>
    </location>
</feature>
<dbReference type="InterPro" id="IPR003439">
    <property type="entry name" value="ABC_transporter-like_ATP-bd"/>
</dbReference>
<comment type="subcellular location">
    <subcellularLocation>
        <location evidence="1">Cell membrane</location>
        <topology evidence="1">Multi-pass membrane protein</topology>
    </subcellularLocation>
</comment>
<evidence type="ECO:0000256" key="1">
    <source>
        <dbReference type="ARBA" id="ARBA00004651"/>
    </source>
</evidence>
<keyword evidence="15" id="KW-1185">Reference proteome</keyword>
<dbReference type="EC" id="7.6.2.2" evidence="3"/>
<keyword evidence="5" id="KW-0547">Nucleotide-binding</keyword>
<evidence type="ECO:0000256" key="7">
    <source>
        <dbReference type="ARBA" id="ARBA00022989"/>
    </source>
</evidence>
<dbReference type="PROSITE" id="PS50990">
    <property type="entry name" value="PEPTIDASE_C39"/>
    <property type="match status" value="1"/>
</dbReference>
<dbReference type="InterPro" id="IPR027417">
    <property type="entry name" value="P-loop_NTPase"/>
</dbReference>
<keyword evidence="6" id="KW-0067">ATP-binding</keyword>
<comment type="similarity">
    <text evidence="2">Belongs to the ABC transporter superfamily. Drug exporter-2 (TC 3.A.1.117) family.</text>
</comment>
<dbReference type="PROSITE" id="PS50893">
    <property type="entry name" value="ABC_TRANSPORTER_2"/>
    <property type="match status" value="1"/>
</dbReference>
<sequence>MDEVRQLFKRICQQLQFGFFRKVPQVLQTEAAECGLACIVMVCRYFGMNIDLLNLRQKFGLSTQGATLATLVHIGSQLNLQTRALSLDLEEIRQLKRPCLLHWDMSHFVVLVKAGRNKFTLHDPAFGRRVVSLQEMSQHFTGIALELWPDSEFKPIKARSRISFLSLLKNISGLPSVLAKIFALTILVEAVNIAIPVGTQLVMDHVIIARDRDLLTLICLGLVSFILFRTFISMLRSWTSLVMQSLIDVQWKTGLMDHLLRLPLSYFEKRKLGDIQSRFGSLATIRETLTSSVISGTIDLLMVISVSVMMFMYGGWLYFVVLAFTLLYVILRFATYHRYRQAQEEQIVKDARASSHFMETLYGIATLKVLGLNKTRSRYWLNLNIETTNAVIRMTRLDMLFGGVNSLISTLDQVLILWLGASMVIEGHMTLGMFVAFNAYRGQFSERASAIVDMVLELRMLSLHNERVADIVYQEPESQLSSKRLCEYDQPARFEVENISYQYDKLTPPILSHRSFSIERGESVAIVGPSGVGKTTLMKLMCGLLTPDSGTIRFNGLDITQVGLNNFREVIACVLQEDKLFAGSIAENITGFGEDNNRERIIECATLANLHDEIISMPMGYETLVSELGGSLSGGQKQRLLIARALYRRPAILFLDEATSHLDLENESAVNAAIRSLNITRIFIAHRPSTIASADRIIDLTPQT</sequence>
<evidence type="ECO:0000256" key="3">
    <source>
        <dbReference type="ARBA" id="ARBA00012191"/>
    </source>
</evidence>
<evidence type="ECO:0000256" key="6">
    <source>
        <dbReference type="ARBA" id="ARBA00022840"/>
    </source>
</evidence>
<feature type="transmembrane region" description="Helical" evidence="10">
    <location>
        <begin position="215"/>
        <end position="235"/>
    </location>
</feature>
<feature type="transmembrane region" description="Helical" evidence="10">
    <location>
        <begin position="415"/>
        <end position="437"/>
    </location>
</feature>
<dbReference type="OrthoDB" id="6828292at2"/>
<dbReference type="Pfam" id="PF03412">
    <property type="entry name" value="Peptidase_C39"/>
    <property type="match status" value="1"/>
</dbReference>
<dbReference type="STRING" id="988801.SAMN05216522_110102"/>
<dbReference type="InterPro" id="IPR036640">
    <property type="entry name" value="ABC1_TM_sf"/>
</dbReference>
<evidence type="ECO:0000313" key="14">
    <source>
        <dbReference type="EMBL" id="SER04440.1"/>
    </source>
</evidence>
<name>A0A1H9KZ50_9GAMM</name>
<dbReference type="PANTHER" id="PTHR24221:SF606">
    <property type="entry name" value="COLICIN V SECRETION-PROCESSING ATP-BINDING PROTEIN"/>
    <property type="match status" value="1"/>
</dbReference>
<feature type="domain" description="ABC transporter" evidence="11">
    <location>
        <begin position="494"/>
        <end position="704"/>
    </location>
</feature>
<evidence type="ECO:0000256" key="4">
    <source>
        <dbReference type="ARBA" id="ARBA00022692"/>
    </source>
</evidence>
<dbReference type="EMBL" id="FOGC01000010">
    <property type="protein sequence ID" value="SER04440.1"/>
    <property type="molecule type" value="Genomic_DNA"/>
</dbReference>
<dbReference type="SUPFAM" id="SSF90123">
    <property type="entry name" value="ABC transporter transmembrane region"/>
    <property type="match status" value="1"/>
</dbReference>